<proteinExistence type="predicted"/>
<dbReference type="EMBL" id="LAZR01002032">
    <property type="protein sequence ID" value="KKN35519.1"/>
    <property type="molecule type" value="Genomic_DNA"/>
</dbReference>
<dbReference type="AlphaFoldDB" id="A0A0F9PZ83"/>
<evidence type="ECO:0000313" key="1">
    <source>
        <dbReference type="EMBL" id="KKN35519.1"/>
    </source>
</evidence>
<evidence type="ECO:0008006" key="2">
    <source>
        <dbReference type="Google" id="ProtNLM"/>
    </source>
</evidence>
<dbReference type="Gene3D" id="3.90.1690.10">
    <property type="entry name" value="phage-related protein like domain"/>
    <property type="match status" value="1"/>
</dbReference>
<comment type="caution">
    <text evidence="1">The sequence shown here is derived from an EMBL/GenBank/DDBJ whole genome shotgun (WGS) entry which is preliminary data.</text>
</comment>
<organism evidence="1">
    <name type="scientific">marine sediment metagenome</name>
    <dbReference type="NCBI Taxonomy" id="412755"/>
    <lineage>
        <taxon>unclassified sequences</taxon>
        <taxon>metagenomes</taxon>
        <taxon>ecological metagenomes</taxon>
    </lineage>
</organism>
<protein>
    <recommendedName>
        <fullName evidence="2">Bacteriophage Mu GpT domain-containing protein</fullName>
    </recommendedName>
</protein>
<sequence length="325" mass="35318">MPGLIVDPQQGHIDVAQSNFARKYRNPGLLAELLFSRITVMEQTGKFWQFGRQNQQVPDNPLRAPGAAAEQVKQTISTNSYRAEDYSLARLITQEERANFQAGNVDQWATEMLTDRILLDLENRIANLMGLAATYPSGNKVVLSGTDQWKDAGAVDGTTSNPIDDVMAGHVKISEIGVKANTLFLGVDTWRGLKTHADIKGRVSPTKFGAVSTEDMAAIFEVERVLVGIPVKVTLNPDGTVASVARLWDAKNAILAYVNPGASFEDVSFGKLFVWAAPGTSGGFGTVIGPAPWPSRQADELSVHFYYDPKITSDISAYFIENAVA</sequence>
<accession>A0A0F9PZ83</accession>
<gene>
    <name evidence="1" type="ORF">LCGC14_0782870</name>
</gene>
<reference evidence="1" key="1">
    <citation type="journal article" date="2015" name="Nature">
        <title>Complex archaea that bridge the gap between prokaryotes and eukaryotes.</title>
        <authorList>
            <person name="Spang A."/>
            <person name="Saw J.H."/>
            <person name="Jorgensen S.L."/>
            <person name="Zaremba-Niedzwiedzka K."/>
            <person name="Martijn J."/>
            <person name="Lind A.E."/>
            <person name="van Eijk R."/>
            <person name="Schleper C."/>
            <person name="Guy L."/>
            <person name="Ettema T.J."/>
        </authorList>
    </citation>
    <scope>NUCLEOTIDE SEQUENCE</scope>
</reference>
<dbReference type="InterPro" id="IPR053738">
    <property type="entry name" value="Lambda_capsid_assembly"/>
</dbReference>
<name>A0A0F9PZ83_9ZZZZ</name>